<reference evidence="1" key="1">
    <citation type="journal article" date="2020" name="Stud. Mycol.">
        <title>101 Dothideomycetes genomes: a test case for predicting lifestyles and emergence of pathogens.</title>
        <authorList>
            <person name="Haridas S."/>
            <person name="Albert R."/>
            <person name="Binder M."/>
            <person name="Bloem J."/>
            <person name="Labutti K."/>
            <person name="Salamov A."/>
            <person name="Andreopoulos B."/>
            <person name="Baker S."/>
            <person name="Barry K."/>
            <person name="Bills G."/>
            <person name="Bluhm B."/>
            <person name="Cannon C."/>
            <person name="Castanera R."/>
            <person name="Culley D."/>
            <person name="Daum C."/>
            <person name="Ezra D."/>
            <person name="Gonzalez J."/>
            <person name="Henrissat B."/>
            <person name="Kuo A."/>
            <person name="Liang C."/>
            <person name="Lipzen A."/>
            <person name="Lutzoni F."/>
            <person name="Magnuson J."/>
            <person name="Mondo S."/>
            <person name="Nolan M."/>
            <person name="Ohm R."/>
            <person name="Pangilinan J."/>
            <person name="Park H.-J."/>
            <person name="Ramirez L."/>
            <person name="Alfaro M."/>
            <person name="Sun H."/>
            <person name="Tritt A."/>
            <person name="Yoshinaga Y."/>
            <person name="Zwiers L.-H."/>
            <person name="Turgeon B."/>
            <person name="Goodwin S."/>
            <person name="Spatafora J."/>
            <person name="Crous P."/>
            <person name="Grigoriev I."/>
        </authorList>
    </citation>
    <scope>NUCLEOTIDE SEQUENCE</scope>
    <source>
        <strain evidence="1">CBS 207.26</strain>
    </source>
</reference>
<sequence length="139" mass="16161">MAAHILINPCLDDSKGIWKYACDRTNDTEIHDMVVDEEMKEVSFNWRGLCNKFLGEEEYTGRLTSRSIQDQFNAPTPAPDPFLPTNFPTRLAATQVSRFRGKHFQLEKSFRVRARLLRIKQYFDLDITETDSQKRLCAS</sequence>
<gene>
    <name evidence="1" type="ORF">K469DRAFT_683503</name>
</gene>
<evidence type="ECO:0000313" key="1">
    <source>
        <dbReference type="EMBL" id="KAF2175732.1"/>
    </source>
</evidence>
<organism evidence="1 2">
    <name type="scientific">Zopfia rhizophila CBS 207.26</name>
    <dbReference type="NCBI Taxonomy" id="1314779"/>
    <lineage>
        <taxon>Eukaryota</taxon>
        <taxon>Fungi</taxon>
        <taxon>Dikarya</taxon>
        <taxon>Ascomycota</taxon>
        <taxon>Pezizomycotina</taxon>
        <taxon>Dothideomycetes</taxon>
        <taxon>Dothideomycetes incertae sedis</taxon>
        <taxon>Zopfiaceae</taxon>
        <taxon>Zopfia</taxon>
    </lineage>
</organism>
<proteinExistence type="predicted"/>
<name>A0A6A6DBN7_9PEZI</name>
<dbReference type="Proteomes" id="UP000800200">
    <property type="component" value="Unassembled WGS sequence"/>
</dbReference>
<evidence type="ECO:0000313" key="2">
    <source>
        <dbReference type="Proteomes" id="UP000800200"/>
    </source>
</evidence>
<keyword evidence="2" id="KW-1185">Reference proteome</keyword>
<protein>
    <submittedName>
        <fullName evidence="1">Uncharacterized protein</fullName>
    </submittedName>
</protein>
<accession>A0A6A6DBN7</accession>
<dbReference type="AlphaFoldDB" id="A0A6A6DBN7"/>
<dbReference type="EMBL" id="ML994726">
    <property type="protein sequence ID" value="KAF2175732.1"/>
    <property type="molecule type" value="Genomic_DNA"/>
</dbReference>